<evidence type="ECO:0000256" key="3">
    <source>
        <dbReference type="ARBA" id="ARBA00022723"/>
    </source>
</evidence>
<dbReference type="Pfam" id="PF12801">
    <property type="entry name" value="Fer4_5"/>
    <property type="match status" value="1"/>
</dbReference>
<dbReference type="RefSeq" id="WP_046371129.1">
    <property type="nucleotide sequence ID" value="NZ_BBWV01000004.1"/>
</dbReference>
<dbReference type="PANTHER" id="PTHR30176">
    <property type="entry name" value="FERREDOXIN-TYPE PROTEIN NAPH"/>
    <property type="match status" value="1"/>
</dbReference>
<keyword evidence="7" id="KW-0472">Membrane</keyword>
<reference evidence="9 10" key="1">
    <citation type="submission" date="2015-04" db="EMBL/GenBank/DDBJ databases">
        <title>Whole genome shotgun sequence of Flavihumibacter petaseus NBRC 106054.</title>
        <authorList>
            <person name="Miyazawa S."/>
            <person name="Hosoyama A."/>
            <person name="Hashimoto M."/>
            <person name="Noguchi M."/>
            <person name="Tsuchikane K."/>
            <person name="Ohji S."/>
            <person name="Yamazoe A."/>
            <person name="Ichikawa N."/>
            <person name="Kimura A."/>
            <person name="Fujita N."/>
        </authorList>
    </citation>
    <scope>NUCLEOTIDE SEQUENCE [LARGE SCALE GENOMIC DNA]</scope>
    <source>
        <strain evidence="9 10">NBRC 106054</strain>
    </source>
</reference>
<feature type="transmembrane region" description="Helical" evidence="7">
    <location>
        <begin position="198"/>
        <end position="220"/>
    </location>
</feature>
<dbReference type="GO" id="GO:0005886">
    <property type="term" value="C:plasma membrane"/>
    <property type="evidence" value="ECO:0007669"/>
    <property type="project" value="TreeGrafter"/>
</dbReference>
<dbReference type="InterPro" id="IPR013783">
    <property type="entry name" value="Ig-like_fold"/>
</dbReference>
<feature type="transmembrane region" description="Helical" evidence="7">
    <location>
        <begin position="340"/>
        <end position="358"/>
    </location>
</feature>
<dbReference type="PANTHER" id="PTHR30176:SF3">
    <property type="entry name" value="FERREDOXIN-TYPE PROTEIN NAPH"/>
    <property type="match status" value="1"/>
</dbReference>
<name>A0A0E9N5U4_9BACT</name>
<keyword evidence="6" id="KW-0411">Iron-sulfur</keyword>
<dbReference type="Proteomes" id="UP000033121">
    <property type="component" value="Unassembled WGS sequence"/>
</dbReference>
<evidence type="ECO:0000256" key="6">
    <source>
        <dbReference type="ARBA" id="ARBA00023014"/>
    </source>
</evidence>
<feature type="transmembrane region" description="Helical" evidence="7">
    <location>
        <begin position="41"/>
        <end position="61"/>
    </location>
</feature>
<dbReference type="PROSITE" id="PS51379">
    <property type="entry name" value="4FE4S_FER_2"/>
    <property type="match status" value="1"/>
</dbReference>
<dbReference type="NCBIfam" id="TIGR02745">
    <property type="entry name" value="ccoG_rdxA_fixG"/>
    <property type="match status" value="1"/>
</dbReference>
<dbReference type="Gene3D" id="2.60.40.10">
    <property type="entry name" value="Immunoglobulins"/>
    <property type="match status" value="1"/>
</dbReference>
<evidence type="ECO:0000256" key="1">
    <source>
        <dbReference type="ARBA" id="ARBA00022448"/>
    </source>
</evidence>
<dbReference type="GO" id="GO:0046872">
    <property type="term" value="F:metal ion binding"/>
    <property type="evidence" value="ECO:0007669"/>
    <property type="project" value="UniProtKB-KW"/>
</dbReference>
<accession>A0A0E9N5U4</accession>
<dbReference type="SUPFAM" id="SSF54862">
    <property type="entry name" value="4Fe-4S ferredoxins"/>
    <property type="match status" value="1"/>
</dbReference>
<feature type="domain" description="4Fe-4S ferredoxin-type" evidence="8">
    <location>
        <begin position="261"/>
        <end position="289"/>
    </location>
</feature>
<dbReference type="InterPro" id="IPR051684">
    <property type="entry name" value="Electron_Trans/Redox"/>
</dbReference>
<dbReference type="EMBL" id="BBWV01000004">
    <property type="protein sequence ID" value="GAO45173.1"/>
    <property type="molecule type" value="Genomic_DNA"/>
</dbReference>
<dbReference type="Gene3D" id="3.30.70.20">
    <property type="match status" value="1"/>
</dbReference>
<keyword evidence="2" id="KW-0004">4Fe-4S</keyword>
<keyword evidence="7" id="KW-0812">Transmembrane</keyword>
<evidence type="ECO:0000313" key="9">
    <source>
        <dbReference type="EMBL" id="GAO45173.1"/>
    </source>
</evidence>
<dbReference type="AlphaFoldDB" id="A0A0E9N5U4"/>
<dbReference type="GO" id="GO:0051539">
    <property type="term" value="F:4 iron, 4 sulfur cluster binding"/>
    <property type="evidence" value="ECO:0007669"/>
    <property type="project" value="UniProtKB-KW"/>
</dbReference>
<dbReference type="InterPro" id="IPR014116">
    <property type="entry name" value="Cyt_c_oxidase_cbb3_FixG"/>
</dbReference>
<keyword evidence="7" id="KW-1133">Transmembrane helix</keyword>
<dbReference type="Pfam" id="PF11614">
    <property type="entry name" value="FixG_C"/>
    <property type="match status" value="1"/>
</dbReference>
<keyword evidence="10" id="KW-1185">Reference proteome</keyword>
<evidence type="ECO:0000256" key="4">
    <source>
        <dbReference type="ARBA" id="ARBA00022982"/>
    </source>
</evidence>
<keyword evidence="4" id="KW-0249">Electron transport</keyword>
<dbReference type="OrthoDB" id="9811700at2"/>
<dbReference type="InterPro" id="IPR032879">
    <property type="entry name" value="FixG_C"/>
</dbReference>
<feature type="transmembrane region" description="Helical" evidence="7">
    <location>
        <begin position="92"/>
        <end position="116"/>
    </location>
</feature>
<evidence type="ECO:0000313" key="10">
    <source>
        <dbReference type="Proteomes" id="UP000033121"/>
    </source>
</evidence>
<comment type="caution">
    <text evidence="9">The sequence shown here is derived from an EMBL/GenBank/DDBJ whole genome shotgun (WGS) entry which is preliminary data.</text>
</comment>
<feature type="transmembrane region" description="Helical" evidence="7">
    <location>
        <begin position="165"/>
        <end position="192"/>
    </location>
</feature>
<keyword evidence="3" id="KW-0479">Metal-binding</keyword>
<dbReference type="PROSITE" id="PS00198">
    <property type="entry name" value="4FE4S_FER_1"/>
    <property type="match status" value="1"/>
</dbReference>
<proteinExistence type="predicted"/>
<evidence type="ECO:0000256" key="2">
    <source>
        <dbReference type="ARBA" id="ARBA00022485"/>
    </source>
</evidence>
<dbReference type="Pfam" id="PF13746">
    <property type="entry name" value="Fer4_18"/>
    <property type="match status" value="1"/>
</dbReference>
<protein>
    <submittedName>
        <fullName evidence="9">Putative cbb3-type cytochrome c oxidase accessory protein</fullName>
    </submittedName>
</protein>
<evidence type="ECO:0000256" key="7">
    <source>
        <dbReference type="SAM" id="Phobius"/>
    </source>
</evidence>
<dbReference type="InterPro" id="IPR017896">
    <property type="entry name" value="4Fe4S_Fe-S-bd"/>
</dbReference>
<organism evidence="9 10">
    <name type="scientific">Flavihumibacter petaseus NBRC 106054</name>
    <dbReference type="NCBI Taxonomy" id="1220578"/>
    <lineage>
        <taxon>Bacteria</taxon>
        <taxon>Pseudomonadati</taxon>
        <taxon>Bacteroidota</taxon>
        <taxon>Chitinophagia</taxon>
        <taxon>Chitinophagales</taxon>
        <taxon>Chitinophagaceae</taxon>
        <taxon>Flavihumibacter</taxon>
    </lineage>
</organism>
<dbReference type="STRING" id="1220578.FPE01S_04_04170"/>
<sequence length="472" mass="53250">MKTNQTQDQLPTSNFRDSLATVDSQGKRQWIFAQQPKGRFYNIRTIVSTACFILFLVLPFLRISGRPVLLFNIPNATFILFGKVFWPQDFFIFGVTMLTFIVFIILFTAAFGRIFCGWVCPQTLFMEMLFRRLEYLVEGDAAAQKVLARERWSSKWVRKKLTKHLVFFLVSFLIANVFLSYVIGTDALFAIIREPVSMHVGGLMAILAFSGIFYAVYAYFREQICTVICPYGRLQGVLLDRNSMIVAYDYKRGEKRAKFRKDPLPETGDCIDCFQCVKVCPTGIDIRNGTQMECVGCTACIDACNAMMHAVGRMPDLIRYASENGIAEDRPLRFSGRMKLYSVLLVVLTGLLSFLLVSRKNVDGTIVRAPGLLYQERGADSLSNLYTVKMVNKTLADIPVTLRLEDAPGNIVNAAGEQVLVPKEGQGQASFFVVLPNTYVHDRKVPVKVGVYSGKEKIVELKTNFMGPFNKQ</sequence>
<gene>
    <name evidence="9" type="ORF">FPE01S_04_04170</name>
</gene>
<dbReference type="InterPro" id="IPR017900">
    <property type="entry name" value="4Fe4S_Fe_S_CS"/>
</dbReference>
<evidence type="ECO:0000259" key="8">
    <source>
        <dbReference type="PROSITE" id="PS51379"/>
    </source>
</evidence>
<keyword evidence="5" id="KW-0408">Iron</keyword>
<evidence type="ECO:0000256" key="5">
    <source>
        <dbReference type="ARBA" id="ARBA00023004"/>
    </source>
</evidence>
<keyword evidence="1" id="KW-0813">Transport</keyword>